<comment type="caution">
    <text evidence="4">The sequence shown here is derived from an EMBL/GenBank/DDBJ whole genome shotgun (WGS) entry which is preliminary data.</text>
</comment>
<dbReference type="RefSeq" id="XP_037152230.1">
    <property type="nucleotide sequence ID" value="XM_037291868.1"/>
</dbReference>
<name>A0A8H6CG60_9LECA</name>
<feature type="region of interest" description="Disordered" evidence="3">
    <location>
        <begin position="1"/>
        <end position="285"/>
    </location>
</feature>
<feature type="compositionally biased region" description="Basic and acidic residues" evidence="3">
    <location>
        <begin position="108"/>
        <end position="120"/>
    </location>
</feature>
<proteinExistence type="predicted"/>
<feature type="compositionally biased region" description="Basic and acidic residues" evidence="3">
    <location>
        <begin position="1"/>
        <end position="10"/>
    </location>
</feature>
<feature type="compositionally biased region" description="Low complexity" evidence="3">
    <location>
        <begin position="335"/>
        <end position="349"/>
    </location>
</feature>
<protein>
    <recommendedName>
        <fullName evidence="6">Annexin</fullName>
    </recommendedName>
</protein>
<dbReference type="Pfam" id="PF00191">
    <property type="entry name" value="Annexin"/>
    <property type="match status" value="1"/>
</dbReference>
<dbReference type="GO" id="GO:0005634">
    <property type="term" value="C:nucleus"/>
    <property type="evidence" value="ECO:0007669"/>
    <property type="project" value="TreeGrafter"/>
</dbReference>
<gene>
    <name evidence="4" type="ORF">HO133_000935</name>
</gene>
<accession>A0A8H6CG60</accession>
<dbReference type="GO" id="GO:0005509">
    <property type="term" value="F:calcium ion binding"/>
    <property type="evidence" value="ECO:0007669"/>
    <property type="project" value="InterPro"/>
</dbReference>
<feature type="region of interest" description="Disordered" evidence="3">
    <location>
        <begin position="396"/>
        <end position="416"/>
    </location>
</feature>
<dbReference type="EMBL" id="JACCJB010000011">
    <property type="protein sequence ID" value="KAF6222884.1"/>
    <property type="molecule type" value="Genomic_DNA"/>
</dbReference>
<evidence type="ECO:0008006" key="6">
    <source>
        <dbReference type="Google" id="ProtNLM"/>
    </source>
</evidence>
<dbReference type="PANTHER" id="PTHR10502">
    <property type="entry name" value="ANNEXIN"/>
    <property type="match status" value="1"/>
</dbReference>
<feature type="compositionally biased region" description="Basic and acidic residues" evidence="3">
    <location>
        <begin position="18"/>
        <end position="30"/>
    </location>
</feature>
<dbReference type="InterPro" id="IPR037104">
    <property type="entry name" value="Annexin_sf"/>
</dbReference>
<dbReference type="Gene3D" id="1.10.220.10">
    <property type="entry name" value="Annexin"/>
    <property type="match status" value="4"/>
</dbReference>
<feature type="compositionally biased region" description="Basic and acidic residues" evidence="3">
    <location>
        <begin position="205"/>
        <end position="228"/>
    </location>
</feature>
<feature type="compositionally biased region" description="Basic and acidic residues" evidence="3">
    <location>
        <begin position="147"/>
        <end position="156"/>
    </location>
</feature>
<dbReference type="SUPFAM" id="SSF47874">
    <property type="entry name" value="Annexin"/>
    <property type="match status" value="1"/>
</dbReference>
<dbReference type="PANTHER" id="PTHR10502:SF107">
    <property type="entry name" value="ANNEXIN ANXC4 (AFU_ORTHOLOGUE AFUA_3G07020)"/>
    <property type="match status" value="1"/>
</dbReference>
<dbReference type="GO" id="GO:0012506">
    <property type="term" value="C:vesicle membrane"/>
    <property type="evidence" value="ECO:0007669"/>
    <property type="project" value="TreeGrafter"/>
</dbReference>
<dbReference type="GeneID" id="59329353"/>
<dbReference type="AlphaFoldDB" id="A0A8H6CG60"/>
<evidence type="ECO:0000313" key="4">
    <source>
        <dbReference type="EMBL" id="KAF6222884.1"/>
    </source>
</evidence>
<dbReference type="GO" id="GO:0005544">
    <property type="term" value="F:calcium-dependent phospholipid binding"/>
    <property type="evidence" value="ECO:0007669"/>
    <property type="project" value="InterPro"/>
</dbReference>
<evidence type="ECO:0000313" key="5">
    <source>
        <dbReference type="Proteomes" id="UP000593566"/>
    </source>
</evidence>
<reference evidence="4 5" key="1">
    <citation type="journal article" date="2020" name="Genomics">
        <title>Complete, high-quality genomes from long-read metagenomic sequencing of two wolf lichen thalli reveals enigmatic genome architecture.</title>
        <authorList>
            <person name="McKenzie S.K."/>
            <person name="Walston R.F."/>
            <person name="Allen J.L."/>
        </authorList>
    </citation>
    <scope>NUCLEOTIDE SEQUENCE [LARGE SCALE GENOMIC DNA]</scope>
    <source>
        <strain evidence="4">WasteWater1</strain>
    </source>
</reference>
<evidence type="ECO:0000256" key="2">
    <source>
        <dbReference type="ARBA" id="ARBA00023216"/>
    </source>
</evidence>
<keyword evidence="1" id="KW-0677">Repeat</keyword>
<dbReference type="GO" id="GO:0001786">
    <property type="term" value="F:phosphatidylserine binding"/>
    <property type="evidence" value="ECO:0007669"/>
    <property type="project" value="TreeGrafter"/>
</dbReference>
<dbReference type="GO" id="GO:0005886">
    <property type="term" value="C:plasma membrane"/>
    <property type="evidence" value="ECO:0007669"/>
    <property type="project" value="TreeGrafter"/>
</dbReference>
<feature type="compositionally biased region" description="Low complexity" evidence="3">
    <location>
        <begin position="32"/>
        <end position="49"/>
    </location>
</feature>
<keyword evidence="5" id="KW-1185">Reference proteome</keyword>
<dbReference type="Proteomes" id="UP000593566">
    <property type="component" value="Unassembled WGS sequence"/>
</dbReference>
<dbReference type="PROSITE" id="PS51897">
    <property type="entry name" value="ANNEXIN_2"/>
    <property type="match status" value="1"/>
</dbReference>
<organism evidence="4 5">
    <name type="scientific">Letharia lupina</name>
    <dbReference type="NCBI Taxonomy" id="560253"/>
    <lineage>
        <taxon>Eukaryota</taxon>
        <taxon>Fungi</taxon>
        <taxon>Dikarya</taxon>
        <taxon>Ascomycota</taxon>
        <taxon>Pezizomycotina</taxon>
        <taxon>Lecanoromycetes</taxon>
        <taxon>OSLEUM clade</taxon>
        <taxon>Lecanoromycetidae</taxon>
        <taxon>Lecanorales</taxon>
        <taxon>Lecanorineae</taxon>
        <taxon>Parmeliaceae</taxon>
        <taxon>Letharia</taxon>
    </lineage>
</organism>
<sequence>MSLRVDDGRSRGRSKSPGRKDERSRSRDVRAPSPVVVVQTKKSSKKYYSGESDSDTRSRKKSSKKHYDDDFSESDSDPRSKKKSSKKHYEDSSESDSDPRSKKKSSKKRYDSDDSDSDPRSKRKSSRKHHDESESDTKSKKKSSKKYYSDSDSDSKSKKRSSKNHYDKSEPSSSSSEDDRKSKHKSSKQVALTRKGEYIETSTSKYERERHSSYASPERHERPAEPKRHMSTSSVEGGEKYRQLSMPGGFSGGHSPHPQYAQPQVISRPEGQRTHSGSISSRGPEYAQYQYADLSAYATNGRKPSYTMSAQPQFVEVNPYHGSHAPPSPPTLHRLSVSGGAAGGLSLAAPGQHSGHMQGGLPPGSPLLESYRGTYQSISPMPSPLMLPSTMDEGLSDLEQLSSGDSDHSRGHLSKKSTLRRKTVSFYHPEPDALALAAALKHSTPEAKPIIKILPHLSDDHVLMLRTEYKKHMKAQGKGVNIAKHIKMKLTGNLGKVAYATALGRWESEAHWANFWYQSNTSRRELLIESLMGRTNSEIMKIKDAFSDQRYNNSLEKCMQTELKKDKFRYAVLLALEEKRMSESDKLSIELVRRDAQDLYRALTAKEGGETAMINIIVVRSDKHLAEVLRVFESQYRKNFAREMIQKSRNLVGETLAHILNGVLNKSVRDALLLHQALAETSKDRVELLVSRLVRFHWESRHFERVKVAYKQKYGKRLESAIEEGTKGDFRDFCVALCKVES</sequence>
<feature type="compositionally biased region" description="Basic and acidic residues" evidence="3">
    <location>
        <begin position="129"/>
        <end position="138"/>
    </location>
</feature>
<feature type="region of interest" description="Disordered" evidence="3">
    <location>
        <begin position="317"/>
        <end position="371"/>
    </location>
</feature>
<evidence type="ECO:0000256" key="1">
    <source>
        <dbReference type="ARBA" id="ARBA00022737"/>
    </source>
</evidence>
<dbReference type="InterPro" id="IPR018502">
    <property type="entry name" value="Annexin_repeat"/>
</dbReference>
<keyword evidence="2" id="KW-0041">Annexin</keyword>
<dbReference type="GO" id="GO:0005737">
    <property type="term" value="C:cytoplasm"/>
    <property type="evidence" value="ECO:0007669"/>
    <property type="project" value="TreeGrafter"/>
</dbReference>
<evidence type="ECO:0000256" key="3">
    <source>
        <dbReference type="SAM" id="MobiDB-lite"/>
    </source>
</evidence>